<dbReference type="AlphaFoldDB" id="A0A6A5QPA3"/>
<feature type="chain" id="PRO_5025391792" description="C2H2-type domain-containing protein" evidence="3">
    <location>
        <begin position="18"/>
        <end position="892"/>
    </location>
</feature>
<name>A0A6A5QPA3_AMPQU</name>
<evidence type="ECO:0000313" key="5">
    <source>
        <dbReference type="Proteomes" id="UP000800096"/>
    </source>
</evidence>
<feature type="region of interest" description="Disordered" evidence="2">
    <location>
        <begin position="523"/>
        <end position="557"/>
    </location>
</feature>
<organism evidence="4 5">
    <name type="scientific">Ampelomyces quisqualis</name>
    <name type="common">Powdery mildew agent</name>
    <dbReference type="NCBI Taxonomy" id="50730"/>
    <lineage>
        <taxon>Eukaryota</taxon>
        <taxon>Fungi</taxon>
        <taxon>Dikarya</taxon>
        <taxon>Ascomycota</taxon>
        <taxon>Pezizomycotina</taxon>
        <taxon>Dothideomycetes</taxon>
        <taxon>Pleosporomycetidae</taxon>
        <taxon>Pleosporales</taxon>
        <taxon>Pleosporineae</taxon>
        <taxon>Phaeosphaeriaceae</taxon>
        <taxon>Ampelomyces</taxon>
    </lineage>
</organism>
<evidence type="ECO:0008006" key="6">
    <source>
        <dbReference type="Google" id="ProtNLM"/>
    </source>
</evidence>
<sequence length="892" mass="97957">MRCSPIYMNLLVTSVLASPALVAVPDSAHNEAMSARNIAETDLIAETIIFGVESAKCKILKCAKIIATGACIIGALPDIDSTLACVSDDKVGCDSPAKYTMLQNPASPADSTSLSTPRSDVGELVTHLEEESLKADANTPGFIHPAPADEDGQAQNMKTDTDCPHCGRTYASERNRDRHVKDKKTACYKNREAVDVTGNSWSCSRCKMRVSKTDSVEHHIKETCWKNCDQCCKHELTNGLSKCDGFSKEGNCSNCEKAGLACSKQTKQVSDCVPQHLTGEPTKSGDAPGQTAEISLAKRKKRKPDQSPEKSPQSKPKAKRKTKIGPENSCAAPKFGVVDKVDYDDEDHAVLDEPYPAARNLFPGIGHTGRSHLASPPIDHMDPQPHQPRYRYNAISHSSAMPARQHPRMLPPLSDYASYGGPTGPLGGPNMQEMVHRQLQTVHGIVMTPHHAPGHGAGTSQEQVLHSSLGETHHQPNGFDHFPIHNVDYAGPRPHLADAVQVYQDQPIPVHDAILRKFTDGQLSVPGSAVSSRRASFAENRPSAPGSQADSRQSSVERMRDALVGDGSDHNSNQVNGAGRGRQVVQLPLPQVLKYEVAYSSKASPATGIPTSLIRLRIHSNTFDNTGLAIFSILAMGPGEIFGPRLEYYCAQRGKRYGIDWKFLFKYDAPIAGNAGRKKYFDLLWNMTPRGCLDHEYPHAAMRDGDTLLVVNRRPITAQVEHDDLGTALEPQRILFKNGEDPNTKSDIHQNLAVNADWYKEAERSLFAAKKDITAMRDQIGHLRYLHREDVNIIGELQQVNAQLKHHLAVVRGGQVPSQPPRVHVQQHMSTQELAYRENVRLNQGAAQIRPRPQLNEHFALLPRAHHGQPPSQRRRVNGAAGRVEAEGERKL</sequence>
<accession>A0A6A5QPA3</accession>
<proteinExistence type="predicted"/>
<feature type="region of interest" description="Disordered" evidence="2">
    <location>
        <begin position="864"/>
        <end position="892"/>
    </location>
</feature>
<gene>
    <name evidence="4" type="ORF">BDU57DRAFT_546802</name>
</gene>
<dbReference type="GO" id="GO:0008270">
    <property type="term" value="F:zinc ion binding"/>
    <property type="evidence" value="ECO:0007669"/>
    <property type="project" value="InterPro"/>
</dbReference>
<evidence type="ECO:0000256" key="1">
    <source>
        <dbReference type="ARBA" id="ARBA00023242"/>
    </source>
</evidence>
<reference evidence="4" key="1">
    <citation type="journal article" date="2020" name="Stud. Mycol.">
        <title>101 Dothideomycetes genomes: a test case for predicting lifestyles and emergence of pathogens.</title>
        <authorList>
            <person name="Haridas S."/>
            <person name="Albert R."/>
            <person name="Binder M."/>
            <person name="Bloem J."/>
            <person name="Labutti K."/>
            <person name="Salamov A."/>
            <person name="Andreopoulos B."/>
            <person name="Baker S."/>
            <person name="Barry K."/>
            <person name="Bills G."/>
            <person name="Bluhm B."/>
            <person name="Cannon C."/>
            <person name="Castanera R."/>
            <person name="Culley D."/>
            <person name="Daum C."/>
            <person name="Ezra D."/>
            <person name="Gonzalez J."/>
            <person name="Henrissat B."/>
            <person name="Kuo A."/>
            <person name="Liang C."/>
            <person name="Lipzen A."/>
            <person name="Lutzoni F."/>
            <person name="Magnuson J."/>
            <person name="Mondo S."/>
            <person name="Nolan M."/>
            <person name="Ohm R."/>
            <person name="Pangilinan J."/>
            <person name="Park H.-J."/>
            <person name="Ramirez L."/>
            <person name="Alfaro M."/>
            <person name="Sun H."/>
            <person name="Tritt A."/>
            <person name="Yoshinaga Y."/>
            <person name="Zwiers L.-H."/>
            <person name="Turgeon B."/>
            <person name="Goodwin S."/>
            <person name="Spatafora J."/>
            <person name="Crous P."/>
            <person name="Grigoriev I."/>
        </authorList>
    </citation>
    <scope>NUCLEOTIDE SEQUENCE</scope>
    <source>
        <strain evidence="4">HMLAC05119</strain>
    </source>
</reference>
<protein>
    <recommendedName>
        <fullName evidence="6">C2H2-type domain-containing protein</fullName>
    </recommendedName>
</protein>
<keyword evidence="5" id="KW-1185">Reference proteome</keyword>
<evidence type="ECO:0000313" key="4">
    <source>
        <dbReference type="EMBL" id="KAF1917551.1"/>
    </source>
</evidence>
<dbReference type="InterPro" id="IPR001138">
    <property type="entry name" value="Zn2Cys6_DnaBD"/>
</dbReference>
<dbReference type="Proteomes" id="UP000800096">
    <property type="component" value="Unassembled WGS sequence"/>
</dbReference>
<feature type="compositionally biased region" description="Polar residues" evidence="2">
    <location>
        <begin position="545"/>
        <end position="554"/>
    </location>
</feature>
<keyword evidence="3" id="KW-0732">Signal</keyword>
<evidence type="ECO:0000256" key="2">
    <source>
        <dbReference type="SAM" id="MobiDB-lite"/>
    </source>
</evidence>
<dbReference type="OrthoDB" id="3799995at2759"/>
<dbReference type="GO" id="GO:0000981">
    <property type="term" value="F:DNA-binding transcription factor activity, RNA polymerase II-specific"/>
    <property type="evidence" value="ECO:0007669"/>
    <property type="project" value="InterPro"/>
</dbReference>
<feature type="region of interest" description="Disordered" evidence="2">
    <location>
        <begin position="296"/>
        <end position="331"/>
    </location>
</feature>
<evidence type="ECO:0000256" key="3">
    <source>
        <dbReference type="SAM" id="SignalP"/>
    </source>
</evidence>
<dbReference type="EMBL" id="ML979134">
    <property type="protein sequence ID" value="KAF1917551.1"/>
    <property type="molecule type" value="Genomic_DNA"/>
</dbReference>
<dbReference type="CDD" id="cd00067">
    <property type="entry name" value="GAL4"/>
    <property type="match status" value="1"/>
</dbReference>
<keyword evidence="1" id="KW-0539">Nucleus</keyword>
<feature type="signal peptide" evidence="3">
    <location>
        <begin position="1"/>
        <end position="17"/>
    </location>
</feature>